<feature type="domain" description="PASTA" evidence="3">
    <location>
        <begin position="459"/>
        <end position="526"/>
    </location>
</feature>
<dbReference type="CDD" id="cd06577">
    <property type="entry name" value="PASTA_pknB"/>
    <property type="match status" value="5"/>
</dbReference>
<dbReference type="Pfam" id="PF03793">
    <property type="entry name" value="PASTA"/>
    <property type="match status" value="5"/>
</dbReference>
<evidence type="ECO:0000313" key="4">
    <source>
        <dbReference type="EMBL" id="MBL7632938.1"/>
    </source>
</evidence>
<dbReference type="AlphaFoldDB" id="A0A937UTB7"/>
<keyword evidence="2" id="KW-0812">Transmembrane</keyword>
<proteinExistence type="predicted"/>
<sequence length="623" mass="61968">MVSARTPGARVVSADPAGPEAVEDGTPAEDVRETADAVPAPAGTGTDAAQERAPAEPSAATVEDGAAGGTDTPDTSDTPDTPGTPDAPGRSDGPEAAREPMAPGDHAAEAGDDGAAAQAGPPVADEAHAGRGSGEREGGPRPEAIEHRTLVLKGAGSPARTMETVALPSPAARPGFYSEQPTTSADLVVVRGDDLVSSRDTPGRRHWLAVTGRIPWTTVVSVFSVLVALSAVTVAAVAALGGSPSRPASTVSALVELTVPADLVGLTSKEAEARLRALGFSHVRLEMTPNLKEKGTVLAVRPGGDSRIDSTDTVTLVVSAGMESVRVPEVVGLTEAAARSTLQEYGLTVLVKATTGPAVVGRGRVSAVDPTAGVQVPAGSTITITVVVAGGGRTLATMPNVVGRPADDAQAAVRAAGFTDVALTYATSSETAGTVTATDPPAGRSTAKNTTVTLTVSTGPGKTAVADVVGQPEADARAALEKAGLVVETVSDTGPTTVGPGLVRSVDPVPGTELTVNSKVTITVVSLQVSVPNTVGGQRAQAERTLKSYGLVVSVRQQASSQPAGTVLAQNPPSGMVRRGTTVTITVAVAQNPPDGGGSPGPGTTPTTTTPPPPVSTTPATGS</sequence>
<feature type="compositionally biased region" description="Basic and acidic residues" evidence="1">
    <location>
        <begin position="125"/>
        <end position="144"/>
    </location>
</feature>
<keyword evidence="5" id="KW-1185">Reference proteome</keyword>
<feature type="compositionally biased region" description="Low complexity" evidence="1">
    <location>
        <begin position="69"/>
        <end position="88"/>
    </location>
</feature>
<keyword evidence="2" id="KW-0472">Membrane</keyword>
<dbReference type="EMBL" id="JAEACQ010000359">
    <property type="protein sequence ID" value="MBL7632938.1"/>
    <property type="molecule type" value="Genomic_DNA"/>
</dbReference>
<accession>A0A937UTB7</accession>
<feature type="region of interest" description="Disordered" evidence="1">
    <location>
        <begin position="589"/>
        <end position="623"/>
    </location>
</feature>
<feature type="domain" description="PASTA" evidence="3">
    <location>
        <begin position="392"/>
        <end position="458"/>
    </location>
</feature>
<evidence type="ECO:0000256" key="2">
    <source>
        <dbReference type="SAM" id="Phobius"/>
    </source>
</evidence>
<dbReference type="InterPro" id="IPR005543">
    <property type="entry name" value="PASTA_dom"/>
</dbReference>
<keyword evidence="2" id="KW-1133">Transmembrane helix</keyword>
<dbReference type="Gene3D" id="3.30.10.20">
    <property type="match status" value="5"/>
</dbReference>
<name>A0A937UTB7_9ACTN</name>
<evidence type="ECO:0000313" key="5">
    <source>
        <dbReference type="Proteomes" id="UP000604475"/>
    </source>
</evidence>
<reference evidence="4" key="1">
    <citation type="submission" date="2020-12" db="EMBL/GenBank/DDBJ databases">
        <title>Genomic characterization of non-nitrogen-fixing Frankia strains.</title>
        <authorList>
            <person name="Carlos-Shanley C."/>
            <person name="Guerra T."/>
            <person name="Hahn D."/>
        </authorList>
    </citation>
    <scope>NUCLEOTIDE SEQUENCE</scope>
    <source>
        <strain evidence="4">CN6</strain>
    </source>
</reference>
<feature type="domain" description="PASTA" evidence="3">
    <location>
        <begin position="258"/>
        <end position="320"/>
    </location>
</feature>
<feature type="compositionally biased region" description="Low complexity" evidence="1">
    <location>
        <begin position="113"/>
        <end position="124"/>
    </location>
</feature>
<dbReference type="SMART" id="SM00740">
    <property type="entry name" value="PASTA"/>
    <property type="match status" value="5"/>
</dbReference>
<feature type="region of interest" description="Disordered" evidence="1">
    <location>
        <begin position="1"/>
        <end position="144"/>
    </location>
</feature>
<dbReference type="PROSITE" id="PS51178">
    <property type="entry name" value="PASTA"/>
    <property type="match status" value="5"/>
</dbReference>
<dbReference type="Proteomes" id="UP000604475">
    <property type="component" value="Unassembled WGS sequence"/>
</dbReference>
<evidence type="ECO:0000259" key="3">
    <source>
        <dbReference type="PROSITE" id="PS51178"/>
    </source>
</evidence>
<feature type="domain" description="PASTA" evidence="3">
    <location>
        <begin position="321"/>
        <end position="388"/>
    </location>
</feature>
<feature type="domain" description="PASTA" evidence="3">
    <location>
        <begin position="528"/>
        <end position="589"/>
    </location>
</feature>
<protein>
    <submittedName>
        <fullName evidence="4">PASTA domain-containing protein</fullName>
    </submittedName>
</protein>
<evidence type="ECO:0000256" key="1">
    <source>
        <dbReference type="SAM" id="MobiDB-lite"/>
    </source>
</evidence>
<feature type="transmembrane region" description="Helical" evidence="2">
    <location>
        <begin position="214"/>
        <end position="240"/>
    </location>
</feature>
<organism evidence="4 5">
    <name type="scientific">Frankia nepalensis</name>
    <dbReference type="NCBI Taxonomy" id="1836974"/>
    <lineage>
        <taxon>Bacteria</taxon>
        <taxon>Bacillati</taxon>
        <taxon>Actinomycetota</taxon>
        <taxon>Actinomycetes</taxon>
        <taxon>Frankiales</taxon>
        <taxon>Frankiaceae</taxon>
        <taxon>Frankia</taxon>
    </lineage>
</organism>
<gene>
    <name evidence="4" type="ORF">I7412_38470</name>
</gene>
<comment type="caution">
    <text evidence="4">The sequence shown here is derived from an EMBL/GenBank/DDBJ whole genome shotgun (WGS) entry which is preliminary data.</text>
</comment>